<proteinExistence type="predicted"/>
<evidence type="ECO:0000313" key="5">
    <source>
        <dbReference type="EMBL" id="VAW34149.1"/>
    </source>
</evidence>
<gene>
    <name evidence="5" type="ORF">MNBD_GAMMA01-2122</name>
</gene>
<evidence type="ECO:0000259" key="4">
    <source>
        <dbReference type="PROSITE" id="PS50949"/>
    </source>
</evidence>
<dbReference type="SMART" id="SM00345">
    <property type="entry name" value="HTH_GNTR"/>
    <property type="match status" value="1"/>
</dbReference>
<name>A0A3B0VBD6_9ZZZZ</name>
<keyword evidence="3" id="KW-0804">Transcription</keyword>
<dbReference type="EMBL" id="UOEW01000061">
    <property type="protein sequence ID" value="VAW34149.1"/>
    <property type="molecule type" value="Genomic_DNA"/>
</dbReference>
<organism evidence="5">
    <name type="scientific">hydrothermal vent metagenome</name>
    <dbReference type="NCBI Taxonomy" id="652676"/>
    <lineage>
        <taxon>unclassified sequences</taxon>
        <taxon>metagenomes</taxon>
        <taxon>ecological metagenomes</taxon>
    </lineage>
</organism>
<feature type="domain" description="HTH gntR-type" evidence="4">
    <location>
        <begin position="29"/>
        <end position="97"/>
    </location>
</feature>
<dbReference type="Pfam" id="PF00392">
    <property type="entry name" value="GntR"/>
    <property type="match status" value="1"/>
</dbReference>
<keyword evidence="1" id="KW-0805">Transcription regulation</keyword>
<dbReference type="PANTHER" id="PTHR38445">
    <property type="entry name" value="HTH-TYPE TRANSCRIPTIONAL REPRESSOR YTRA"/>
    <property type="match status" value="1"/>
</dbReference>
<dbReference type="CDD" id="cd07377">
    <property type="entry name" value="WHTH_GntR"/>
    <property type="match status" value="1"/>
</dbReference>
<accession>A0A3B0VBD6</accession>
<sequence>VSIHQYKLYILVTKSSIINLFSLNPGSGIPIFRQLIDQINGAIRMNLLTKDEKLPSVRELASALQINPMTISKAFSQLEIEGVLIRKRGVGMLVAERQQKKEPSSLIEIPLSQFIKIAQDENLSNDEIISVVQQFLSLQLNKDK</sequence>
<dbReference type="AlphaFoldDB" id="A0A3B0VBD6"/>
<dbReference type="PROSITE" id="PS50949">
    <property type="entry name" value="HTH_GNTR"/>
    <property type="match status" value="1"/>
</dbReference>
<dbReference type="GO" id="GO:0003700">
    <property type="term" value="F:DNA-binding transcription factor activity"/>
    <property type="evidence" value="ECO:0007669"/>
    <property type="project" value="InterPro"/>
</dbReference>
<keyword evidence="2" id="KW-0238">DNA-binding</keyword>
<dbReference type="SUPFAM" id="SSF46785">
    <property type="entry name" value="Winged helix' DNA-binding domain"/>
    <property type="match status" value="1"/>
</dbReference>
<dbReference type="InterPro" id="IPR000524">
    <property type="entry name" value="Tscrpt_reg_HTH_GntR"/>
</dbReference>
<dbReference type="InterPro" id="IPR036388">
    <property type="entry name" value="WH-like_DNA-bd_sf"/>
</dbReference>
<protein>
    <recommendedName>
        <fullName evidence="4">HTH gntR-type domain-containing protein</fullName>
    </recommendedName>
</protein>
<reference evidence="5" key="1">
    <citation type="submission" date="2018-06" db="EMBL/GenBank/DDBJ databases">
        <authorList>
            <person name="Zhirakovskaya E."/>
        </authorList>
    </citation>
    <scope>NUCLEOTIDE SEQUENCE</scope>
</reference>
<dbReference type="GO" id="GO:0003677">
    <property type="term" value="F:DNA binding"/>
    <property type="evidence" value="ECO:0007669"/>
    <property type="project" value="UniProtKB-KW"/>
</dbReference>
<evidence type="ECO:0000256" key="3">
    <source>
        <dbReference type="ARBA" id="ARBA00023163"/>
    </source>
</evidence>
<dbReference type="InterPro" id="IPR036390">
    <property type="entry name" value="WH_DNA-bd_sf"/>
</dbReference>
<feature type="non-terminal residue" evidence="5">
    <location>
        <position position="1"/>
    </location>
</feature>
<evidence type="ECO:0000256" key="1">
    <source>
        <dbReference type="ARBA" id="ARBA00023015"/>
    </source>
</evidence>
<evidence type="ECO:0000256" key="2">
    <source>
        <dbReference type="ARBA" id="ARBA00023125"/>
    </source>
</evidence>
<dbReference type="PANTHER" id="PTHR38445:SF9">
    <property type="entry name" value="HTH-TYPE TRANSCRIPTIONAL REPRESSOR YTRA"/>
    <property type="match status" value="1"/>
</dbReference>
<dbReference type="Gene3D" id="1.10.10.10">
    <property type="entry name" value="Winged helix-like DNA-binding domain superfamily/Winged helix DNA-binding domain"/>
    <property type="match status" value="1"/>
</dbReference>